<organism evidence="13 14">
    <name type="scientific">Choiromyces venosus 120613-1</name>
    <dbReference type="NCBI Taxonomy" id="1336337"/>
    <lineage>
        <taxon>Eukaryota</taxon>
        <taxon>Fungi</taxon>
        <taxon>Dikarya</taxon>
        <taxon>Ascomycota</taxon>
        <taxon>Pezizomycotina</taxon>
        <taxon>Pezizomycetes</taxon>
        <taxon>Pezizales</taxon>
        <taxon>Tuberaceae</taxon>
        <taxon>Choiromyces</taxon>
    </lineage>
</organism>
<keyword evidence="5" id="KW-0472">Membrane</keyword>
<comment type="similarity">
    <text evidence="3">Belongs to the RBT5 family.</text>
</comment>
<feature type="disulfide bond" evidence="9">
    <location>
        <begin position="43"/>
        <end position="50"/>
    </location>
</feature>
<dbReference type="InterPro" id="IPR008427">
    <property type="entry name" value="Extracellular_membr_CFEM_dom"/>
</dbReference>
<evidence type="ECO:0000256" key="4">
    <source>
        <dbReference type="ARBA" id="ARBA00022525"/>
    </source>
</evidence>
<evidence type="ECO:0000256" key="1">
    <source>
        <dbReference type="ARBA" id="ARBA00004589"/>
    </source>
</evidence>
<keyword evidence="9" id="KW-0479">Metal-binding</keyword>
<dbReference type="Proteomes" id="UP000276215">
    <property type="component" value="Unassembled WGS sequence"/>
</dbReference>
<feature type="disulfide bond" evidence="9">
    <location>
        <begin position="33"/>
        <end position="64"/>
    </location>
</feature>
<keyword evidence="9" id="KW-0349">Heme</keyword>
<evidence type="ECO:0000256" key="3">
    <source>
        <dbReference type="ARBA" id="ARBA00010031"/>
    </source>
</evidence>
<feature type="disulfide bond" evidence="9">
    <location>
        <begin position="29"/>
        <end position="69"/>
    </location>
</feature>
<evidence type="ECO:0000256" key="2">
    <source>
        <dbReference type="ARBA" id="ARBA00004613"/>
    </source>
</evidence>
<gene>
    <name evidence="13" type="ORF">L873DRAFT_1820475</name>
</gene>
<comment type="subcellular location">
    <subcellularLocation>
        <location evidence="1">Membrane</location>
        <topology evidence="1">Lipid-anchor</topology>
        <topology evidence="1">GPI-anchor</topology>
    </subcellularLocation>
    <subcellularLocation>
        <location evidence="2">Secreted</location>
    </subcellularLocation>
</comment>
<evidence type="ECO:0000313" key="14">
    <source>
        <dbReference type="Proteomes" id="UP000276215"/>
    </source>
</evidence>
<dbReference type="STRING" id="1336337.A0A3N4JAC5"/>
<evidence type="ECO:0000256" key="6">
    <source>
        <dbReference type="ARBA" id="ARBA00022729"/>
    </source>
</evidence>
<keyword evidence="8" id="KW-0449">Lipoprotein</keyword>
<feature type="binding site" description="axial binding residue" evidence="9">
    <location>
        <position position="47"/>
    </location>
    <ligand>
        <name>heme</name>
        <dbReference type="ChEBI" id="CHEBI:30413"/>
    </ligand>
    <ligandPart>
        <name>Fe</name>
        <dbReference type="ChEBI" id="CHEBI:18248"/>
    </ligandPart>
</feature>
<keyword evidence="7 9" id="KW-1015">Disulfide bond</keyword>
<name>A0A3N4JAC5_9PEZI</name>
<dbReference type="Pfam" id="PF05730">
    <property type="entry name" value="CFEM"/>
    <property type="match status" value="1"/>
</dbReference>
<dbReference type="GO" id="GO:0046872">
    <property type="term" value="F:metal ion binding"/>
    <property type="evidence" value="ECO:0007669"/>
    <property type="project" value="UniProtKB-UniRule"/>
</dbReference>
<evidence type="ECO:0000256" key="9">
    <source>
        <dbReference type="PROSITE-ProRule" id="PRU01356"/>
    </source>
</evidence>
<reference evidence="13 14" key="1">
    <citation type="journal article" date="2018" name="Nat. Ecol. Evol.">
        <title>Pezizomycetes genomes reveal the molecular basis of ectomycorrhizal truffle lifestyle.</title>
        <authorList>
            <person name="Murat C."/>
            <person name="Payen T."/>
            <person name="Noel B."/>
            <person name="Kuo A."/>
            <person name="Morin E."/>
            <person name="Chen J."/>
            <person name="Kohler A."/>
            <person name="Krizsan K."/>
            <person name="Balestrini R."/>
            <person name="Da Silva C."/>
            <person name="Montanini B."/>
            <person name="Hainaut M."/>
            <person name="Levati E."/>
            <person name="Barry K.W."/>
            <person name="Belfiori B."/>
            <person name="Cichocki N."/>
            <person name="Clum A."/>
            <person name="Dockter R.B."/>
            <person name="Fauchery L."/>
            <person name="Guy J."/>
            <person name="Iotti M."/>
            <person name="Le Tacon F."/>
            <person name="Lindquist E.A."/>
            <person name="Lipzen A."/>
            <person name="Malagnac F."/>
            <person name="Mello A."/>
            <person name="Molinier V."/>
            <person name="Miyauchi S."/>
            <person name="Poulain J."/>
            <person name="Riccioni C."/>
            <person name="Rubini A."/>
            <person name="Sitrit Y."/>
            <person name="Splivallo R."/>
            <person name="Traeger S."/>
            <person name="Wang M."/>
            <person name="Zifcakova L."/>
            <person name="Wipf D."/>
            <person name="Zambonelli A."/>
            <person name="Paolocci F."/>
            <person name="Nowrousian M."/>
            <person name="Ottonello S."/>
            <person name="Baldrian P."/>
            <person name="Spatafora J.W."/>
            <person name="Henrissat B."/>
            <person name="Nagy L.G."/>
            <person name="Aury J.M."/>
            <person name="Wincker P."/>
            <person name="Grigoriev I.V."/>
            <person name="Bonfante P."/>
            <person name="Martin F.M."/>
        </authorList>
    </citation>
    <scope>NUCLEOTIDE SEQUENCE [LARGE SCALE GENOMIC DNA]</scope>
    <source>
        <strain evidence="13 14">120613-1</strain>
    </source>
</reference>
<evidence type="ECO:0000313" key="13">
    <source>
        <dbReference type="EMBL" id="RPA90764.1"/>
    </source>
</evidence>
<dbReference type="EMBL" id="ML120514">
    <property type="protein sequence ID" value="RPA90764.1"/>
    <property type="molecule type" value="Genomic_DNA"/>
</dbReference>
<evidence type="ECO:0000256" key="11">
    <source>
        <dbReference type="SAM" id="SignalP"/>
    </source>
</evidence>
<proteinExistence type="inferred from homology"/>
<dbReference type="GO" id="GO:0098552">
    <property type="term" value="C:side of membrane"/>
    <property type="evidence" value="ECO:0007669"/>
    <property type="project" value="UniProtKB-KW"/>
</dbReference>
<protein>
    <recommendedName>
        <fullName evidence="12">CFEM domain-containing protein</fullName>
    </recommendedName>
</protein>
<sequence length="169" mass="16429">MKASIIVSVISAAVFVAAQTPDLSQLPSCALPCAMAGISSTGCQSSDYSCICKNEKFIGSVQICLPTSCKDRDDIQKTIKFAVALCGSDLPSAVLSSINAGATSSGNTMSGNATSGSGSGNATSTSGGASGTTPKPSYSASSTSSPNSAAGLVPGGFAVAAIFAGLLAL</sequence>
<keyword evidence="4" id="KW-0964">Secreted</keyword>
<evidence type="ECO:0000256" key="10">
    <source>
        <dbReference type="SAM" id="MobiDB-lite"/>
    </source>
</evidence>
<evidence type="ECO:0000256" key="8">
    <source>
        <dbReference type="ARBA" id="ARBA00023288"/>
    </source>
</evidence>
<evidence type="ECO:0000259" key="12">
    <source>
        <dbReference type="PROSITE" id="PS52012"/>
    </source>
</evidence>
<feature type="chain" id="PRO_5018304389" description="CFEM domain-containing protein" evidence="11">
    <location>
        <begin position="19"/>
        <end position="169"/>
    </location>
</feature>
<dbReference type="SMART" id="SM00747">
    <property type="entry name" value="CFEM"/>
    <property type="match status" value="1"/>
</dbReference>
<dbReference type="AlphaFoldDB" id="A0A3N4JAC5"/>
<comment type="caution">
    <text evidence="9">Lacks conserved residue(s) required for the propagation of feature annotation.</text>
</comment>
<dbReference type="GO" id="GO:0005576">
    <property type="term" value="C:extracellular region"/>
    <property type="evidence" value="ECO:0007669"/>
    <property type="project" value="UniProtKB-SubCell"/>
</dbReference>
<keyword evidence="6 11" id="KW-0732">Signal</keyword>
<accession>A0A3N4JAC5</accession>
<dbReference type="PROSITE" id="PS52012">
    <property type="entry name" value="CFEM"/>
    <property type="match status" value="1"/>
</dbReference>
<feature type="signal peptide" evidence="11">
    <location>
        <begin position="1"/>
        <end position="18"/>
    </location>
</feature>
<feature type="region of interest" description="Disordered" evidence="10">
    <location>
        <begin position="103"/>
        <end position="145"/>
    </location>
</feature>
<feature type="domain" description="CFEM" evidence="12">
    <location>
        <begin position="1"/>
        <end position="113"/>
    </location>
</feature>
<keyword evidence="5" id="KW-0336">GPI-anchor</keyword>
<keyword evidence="9" id="KW-0408">Iron</keyword>
<dbReference type="OrthoDB" id="3065412at2759"/>
<evidence type="ECO:0000256" key="5">
    <source>
        <dbReference type="ARBA" id="ARBA00022622"/>
    </source>
</evidence>
<keyword evidence="5" id="KW-0325">Glycoprotein</keyword>
<evidence type="ECO:0000256" key="7">
    <source>
        <dbReference type="ARBA" id="ARBA00023157"/>
    </source>
</evidence>
<keyword evidence="14" id="KW-1185">Reference proteome</keyword>